<sequence>MTLIEQTRRTAPDQVTPPTGTAVDPLTRLPVISSLNDANTPADVVDVLALAAFVDGSQPWAVTKRINRVAKDATLVPPEATILRSADDNGTVAVLACGPDWTSRSVRWTNGSGFVAVTAVSEELAGRVLAEATDGAEQPETKDENAVDIGFWYQGGHGPYRRERTIATPAWDEIKQNYSGEAVRSLDRLMRFSGDEVSGRLVLLHGPPGTGKTTALRSLARCWRTWANMDCVLDPEAFFNSPAYLMEVVMGNDGPQVTDEDEPRRRWRLLVLEDCDELIRAQAKQSSGQALSRLLNLTDGLLGQGRDVLVAITTNERLDQLHPAVVRPGRCLAQIEVGPLSSVEASRWLGPDHPVHGEMTLAELYATRNGTSPDIARVAEPAFGQYL</sequence>
<protein>
    <submittedName>
        <fullName evidence="4">ATPase family protein associated with various cellular activities (AAA)</fullName>
    </submittedName>
</protein>
<dbReference type="GO" id="GO:0005524">
    <property type="term" value="F:ATP binding"/>
    <property type="evidence" value="ECO:0007669"/>
    <property type="project" value="InterPro"/>
</dbReference>
<accession>A0A562VCM5</accession>
<dbReference type="RefSeq" id="WP_147134668.1">
    <property type="nucleotide sequence ID" value="NZ_BAABIJ010000001.1"/>
</dbReference>
<evidence type="ECO:0000256" key="1">
    <source>
        <dbReference type="ARBA" id="ARBA00007448"/>
    </source>
</evidence>
<feature type="compositionally biased region" description="Basic and acidic residues" evidence="2">
    <location>
        <begin position="1"/>
        <end position="11"/>
    </location>
</feature>
<evidence type="ECO:0000256" key="2">
    <source>
        <dbReference type="SAM" id="MobiDB-lite"/>
    </source>
</evidence>
<dbReference type="InterPro" id="IPR003959">
    <property type="entry name" value="ATPase_AAA_core"/>
</dbReference>
<dbReference type="Gene3D" id="3.40.50.300">
    <property type="entry name" value="P-loop containing nucleotide triphosphate hydrolases"/>
    <property type="match status" value="1"/>
</dbReference>
<dbReference type="AlphaFoldDB" id="A0A562VCM5"/>
<dbReference type="InterPro" id="IPR050747">
    <property type="entry name" value="Mitochondrial_chaperone_BCS1"/>
</dbReference>
<feature type="region of interest" description="Disordered" evidence="2">
    <location>
        <begin position="1"/>
        <end position="22"/>
    </location>
</feature>
<evidence type="ECO:0000313" key="4">
    <source>
        <dbReference type="EMBL" id="TWJ15643.1"/>
    </source>
</evidence>
<dbReference type="EMBL" id="VLLL01000005">
    <property type="protein sequence ID" value="TWJ15643.1"/>
    <property type="molecule type" value="Genomic_DNA"/>
</dbReference>
<name>A0A562VCM5_9ACTN</name>
<dbReference type="InterPro" id="IPR027417">
    <property type="entry name" value="P-loop_NTPase"/>
</dbReference>
<evidence type="ECO:0000259" key="3">
    <source>
        <dbReference type="SMART" id="SM00382"/>
    </source>
</evidence>
<comment type="similarity">
    <text evidence="1">Belongs to the AAA ATPase family. BCS1 subfamily.</text>
</comment>
<organism evidence="4 5">
    <name type="scientific">Stackebrandtia albiflava</name>
    <dbReference type="NCBI Taxonomy" id="406432"/>
    <lineage>
        <taxon>Bacteria</taxon>
        <taxon>Bacillati</taxon>
        <taxon>Actinomycetota</taxon>
        <taxon>Actinomycetes</taxon>
        <taxon>Glycomycetales</taxon>
        <taxon>Glycomycetaceae</taxon>
        <taxon>Stackebrandtia</taxon>
    </lineage>
</organism>
<dbReference type="InterPro" id="IPR045969">
    <property type="entry name" value="DUF5925"/>
</dbReference>
<proteinExistence type="inferred from homology"/>
<dbReference type="InterPro" id="IPR003593">
    <property type="entry name" value="AAA+_ATPase"/>
</dbReference>
<feature type="domain" description="AAA+ ATPase" evidence="3">
    <location>
        <begin position="198"/>
        <end position="342"/>
    </location>
</feature>
<dbReference type="Pfam" id="PF19347">
    <property type="entry name" value="DUF5925"/>
    <property type="match status" value="1"/>
</dbReference>
<dbReference type="PANTHER" id="PTHR23070">
    <property type="entry name" value="BCS1 AAA-TYPE ATPASE"/>
    <property type="match status" value="1"/>
</dbReference>
<dbReference type="Proteomes" id="UP000321617">
    <property type="component" value="Unassembled WGS sequence"/>
</dbReference>
<keyword evidence="5" id="KW-1185">Reference proteome</keyword>
<gene>
    <name evidence="4" type="ORF">LX16_1354</name>
</gene>
<comment type="caution">
    <text evidence="4">The sequence shown here is derived from an EMBL/GenBank/DDBJ whole genome shotgun (WGS) entry which is preliminary data.</text>
</comment>
<dbReference type="SMART" id="SM00382">
    <property type="entry name" value="AAA"/>
    <property type="match status" value="1"/>
</dbReference>
<reference evidence="4 5" key="1">
    <citation type="journal article" date="2013" name="Stand. Genomic Sci.">
        <title>Genomic Encyclopedia of Type Strains, Phase I: The one thousand microbial genomes (KMG-I) project.</title>
        <authorList>
            <person name="Kyrpides N.C."/>
            <person name="Woyke T."/>
            <person name="Eisen J.A."/>
            <person name="Garrity G."/>
            <person name="Lilburn T.G."/>
            <person name="Beck B.J."/>
            <person name="Whitman W.B."/>
            <person name="Hugenholtz P."/>
            <person name="Klenk H.P."/>
        </authorList>
    </citation>
    <scope>NUCLEOTIDE SEQUENCE [LARGE SCALE GENOMIC DNA]</scope>
    <source>
        <strain evidence="4 5">DSM 45044</strain>
    </source>
</reference>
<dbReference type="GO" id="GO:0016887">
    <property type="term" value="F:ATP hydrolysis activity"/>
    <property type="evidence" value="ECO:0007669"/>
    <property type="project" value="InterPro"/>
</dbReference>
<dbReference type="SUPFAM" id="SSF52540">
    <property type="entry name" value="P-loop containing nucleoside triphosphate hydrolases"/>
    <property type="match status" value="1"/>
</dbReference>
<evidence type="ECO:0000313" key="5">
    <source>
        <dbReference type="Proteomes" id="UP000321617"/>
    </source>
</evidence>
<dbReference type="OrthoDB" id="9806903at2"/>
<dbReference type="Pfam" id="PF00004">
    <property type="entry name" value="AAA"/>
    <property type="match status" value="1"/>
</dbReference>